<organism evidence="1 2">
    <name type="scientific">Streptomyces caledonius</name>
    <dbReference type="NCBI Taxonomy" id="3134107"/>
    <lineage>
        <taxon>Bacteria</taxon>
        <taxon>Bacillati</taxon>
        <taxon>Actinomycetota</taxon>
        <taxon>Actinomycetes</taxon>
        <taxon>Kitasatosporales</taxon>
        <taxon>Streptomycetaceae</taxon>
        <taxon>Streptomyces</taxon>
    </lineage>
</organism>
<evidence type="ECO:0000313" key="2">
    <source>
        <dbReference type="Proteomes" id="UP001382904"/>
    </source>
</evidence>
<evidence type="ECO:0000313" key="1">
    <source>
        <dbReference type="EMBL" id="MEJ8643154.1"/>
    </source>
</evidence>
<keyword evidence="2" id="KW-1185">Reference proteome</keyword>
<reference evidence="1 2" key="1">
    <citation type="submission" date="2024-03" db="EMBL/GenBank/DDBJ databases">
        <title>Novel Streptomyces species of biotechnological and ecological value are a feature of Machair soil.</title>
        <authorList>
            <person name="Prole J.R."/>
            <person name="Goodfellow M."/>
            <person name="Allenby N."/>
            <person name="Ward A.C."/>
        </authorList>
    </citation>
    <scope>NUCLEOTIDE SEQUENCE [LARGE SCALE GENOMIC DNA]</scope>
    <source>
        <strain evidence="1 2">MS1.HAVA.3</strain>
    </source>
</reference>
<comment type="caution">
    <text evidence="1">The sequence shown here is derived from an EMBL/GenBank/DDBJ whole genome shotgun (WGS) entry which is preliminary data.</text>
</comment>
<name>A0ABU8U5J0_9ACTN</name>
<sequence>MDLSAPEHAPVLDAEKMGRLQYPPLPIKVETDYLPEALLDFAWRGEFDAQRRKVVGITRAAPQST</sequence>
<dbReference type="EMBL" id="JBBKAM010000002">
    <property type="protein sequence ID" value="MEJ8643154.1"/>
    <property type="molecule type" value="Genomic_DNA"/>
</dbReference>
<gene>
    <name evidence="1" type="ORF">WKI68_20745</name>
</gene>
<protein>
    <submittedName>
        <fullName evidence="1">Uncharacterized protein</fullName>
    </submittedName>
</protein>
<dbReference type="Proteomes" id="UP001382904">
    <property type="component" value="Unassembled WGS sequence"/>
</dbReference>
<proteinExistence type="predicted"/>
<accession>A0ABU8U5J0</accession>